<evidence type="ECO:0000313" key="2">
    <source>
        <dbReference type="EMBL" id="JAD21982.1"/>
    </source>
</evidence>
<keyword evidence="1" id="KW-1133">Transmembrane helix</keyword>
<keyword evidence="1" id="KW-0812">Transmembrane</keyword>
<sequence>MFLQVSISSFQGIISTILLDICLSIGMLFCFIRHFGFKLLDVEIKKPHSLNNISVLSRISHRDLGELTNYLENNLPQLIVLST</sequence>
<dbReference type="EMBL" id="GBRH01275913">
    <property type="protein sequence ID" value="JAD21982.1"/>
    <property type="molecule type" value="Transcribed_RNA"/>
</dbReference>
<organism evidence="2">
    <name type="scientific">Arundo donax</name>
    <name type="common">Giant reed</name>
    <name type="synonym">Donax arundinaceus</name>
    <dbReference type="NCBI Taxonomy" id="35708"/>
    <lineage>
        <taxon>Eukaryota</taxon>
        <taxon>Viridiplantae</taxon>
        <taxon>Streptophyta</taxon>
        <taxon>Embryophyta</taxon>
        <taxon>Tracheophyta</taxon>
        <taxon>Spermatophyta</taxon>
        <taxon>Magnoliopsida</taxon>
        <taxon>Liliopsida</taxon>
        <taxon>Poales</taxon>
        <taxon>Poaceae</taxon>
        <taxon>PACMAD clade</taxon>
        <taxon>Arundinoideae</taxon>
        <taxon>Arundineae</taxon>
        <taxon>Arundo</taxon>
    </lineage>
</organism>
<accession>A0A0A8YFJ1</accession>
<reference evidence="2" key="2">
    <citation type="journal article" date="2015" name="Data Brief">
        <title>Shoot transcriptome of the giant reed, Arundo donax.</title>
        <authorList>
            <person name="Barrero R.A."/>
            <person name="Guerrero F.D."/>
            <person name="Moolhuijzen P."/>
            <person name="Goolsby J.A."/>
            <person name="Tidwell J."/>
            <person name="Bellgard S.E."/>
            <person name="Bellgard M.I."/>
        </authorList>
    </citation>
    <scope>NUCLEOTIDE SEQUENCE</scope>
    <source>
        <tissue evidence="2">Shoot tissue taken approximately 20 cm above the soil surface</tissue>
    </source>
</reference>
<feature type="transmembrane region" description="Helical" evidence="1">
    <location>
        <begin position="12"/>
        <end position="32"/>
    </location>
</feature>
<evidence type="ECO:0000256" key="1">
    <source>
        <dbReference type="SAM" id="Phobius"/>
    </source>
</evidence>
<dbReference type="AlphaFoldDB" id="A0A0A8YFJ1"/>
<keyword evidence="1" id="KW-0472">Membrane</keyword>
<proteinExistence type="predicted"/>
<protein>
    <submittedName>
        <fullName evidence="2">Uncharacterized protein</fullName>
    </submittedName>
</protein>
<reference evidence="2" key="1">
    <citation type="submission" date="2014-09" db="EMBL/GenBank/DDBJ databases">
        <authorList>
            <person name="Magalhaes I.L.F."/>
            <person name="Oliveira U."/>
            <person name="Santos F.R."/>
            <person name="Vidigal T.H.D.A."/>
            <person name="Brescovit A.D."/>
            <person name="Santos A.J."/>
        </authorList>
    </citation>
    <scope>NUCLEOTIDE SEQUENCE</scope>
    <source>
        <tissue evidence="2">Shoot tissue taken approximately 20 cm above the soil surface</tissue>
    </source>
</reference>
<name>A0A0A8YFJ1_ARUDO</name>